<proteinExistence type="predicted"/>
<accession>A0A3G5AA98</accession>
<gene>
    <name evidence="1" type="ORF">Hyperionvirus6_95</name>
</gene>
<evidence type="ECO:0000313" key="1">
    <source>
        <dbReference type="EMBL" id="AYV83414.1"/>
    </source>
</evidence>
<reference evidence="1" key="1">
    <citation type="submission" date="2018-10" db="EMBL/GenBank/DDBJ databases">
        <title>Hidden diversity of soil giant viruses.</title>
        <authorList>
            <person name="Schulz F."/>
            <person name="Alteio L."/>
            <person name="Goudeau D."/>
            <person name="Ryan E.M."/>
            <person name="Malmstrom R.R."/>
            <person name="Blanchard J."/>
            <person name="Woyke T."/>
        </authorList>
    </citation>
    <scope>NUCLEOTIDE SEQUENCE</scope>
    <source>
        <strain evidence="1">HYV1</strain>
    </source>
</reference>
<dbReference type="EMBL" id="MK072388">
    <property type="protein sequence ID" value="AYV83414.1"/>
    <property type="molecule type" value="Genomic_DNA"/>
</dbReference>
<sequence>MSHFLSDIIITIERSLWARRKYFLNNPEAAINYWFSRMGYIVPYLSSGQISRFKVVLTSLSLKIRYIEYREIGIAVRLSGILY</sequence>
<protein>
    <submittedName>
        <fullName evidence="1">Uncharacterized protein</fullName>
    </submittedName>
</protein>
<name>A0A3G5AA98_9VIRU</name>
<organism evidence="1">
    <name type="scientific">Hyperionvirus sp</name>
    <dbReference type="NCBI Taxonomy" id="2487770"/>
    <lineage>
        <taxon>Viruses</taxon>
        <taxon>Varidnaviria</taxon>
        <taxon>Bamfordvirae</taxon>
        <taxon>Nucleocytoviricota</taxon>
        <taxon>Megaviricetes</taxon>
        <taxon>Imitervirales</taxon>
        <taxon>Mimiviridae</taxon>
        <taxon>Klosneuvirinae</taxon>
    </lineage>
</organism>